<dbReference type="RefSeq" id="WP_277863194.1">
    <property type="nucleotide sequence ID" value="NZ_JARRAG010000002.1"/>
</dbReference>
<comment type="caution">
    <text evidence="1">The sequence shown here is derived from an EMBL/GenBank/DDBJ whole genome shotgun (WGS) entry which is preliminary data.</text>
</comment>
<protein>
    <submittedName>
        <fullName evidence="1">Uncharacterized protein</fullName>
    </submittedName>
</protein>
<accession>A0ABT6FH42</accession>
<evidence type="ECO:0000313" key="2">
    <source>
        <dbReference type="Proteomes" id="UP001216907"/>
    </source>
</evidence>
<keyword evidence="2" id="KW-1185">Reference proteome</keyword>
<reference evidence="1 2" key="1">
    <citation type="submission" date="2023-03" db="EMBL/GenBank/DDBJ databases">
        <title>Paludisphaera mucosa sp. nov. a novel planctomycete from northern fen.</title>
        <authorList>
            <person name="Ivanova A."/>
        </authorList>
    </citation>
    <scope>NUCLEOTIDE SEQUENCE [LARGE SCALE GENOMIC DNA]</scope>
    <source>
        <strain evidence="1 2">Pla2</strain>
    </source>
</reference>
<gene>
    <name evidence="1" type="ORF">PZE19_24290</name>
</gene>
<proteinExistence type="predicted"/>
<organism evidence="1 2">
    <name type="scientific">Paludisphaera mucosa</name>
    <dbReference type="NCBI Taxonomy" id="3030827"/>
    <lineage>
        <taxon>Bacteria</taxon>
        <taxon>Pseudomonadati</taxon>
        <taxon>Planctomycetota</taxon>
        <taxon>Planctomycetia</taxon>
        <taxon>Isosphaerales</taxon>
        <taxon>Isosphaeraceae</taxon>
        <taxon>Paludisphaera</taxon>
    </lineage>
</organism>
<sequence length="344" mass="37014">MSIAVECPSCRASFGVGYGHAGRRGRCPKCRGEVVVPSPVEATGPQAVELFNRFFMDSVSLIQPLPLPPDLPAAPTDLKAAKAALVDARRDMEVLREDNLAALARLNVLAPRAFKAEAALLMLRAGCRLTPSEFLLQEATPVAAEAALATALDGIRRLSASFEPFQEAAARRLAITVAMLQDDRVLARVSGGPTRRICTHTVYPTAAYLGRQVVATQSELMHANQVVAQLAVVAVRAKGKAMEAFAEPVDKACRKLGRQLESIRGMLAATRHSPLLDEDGPITLVEHILPRMPRHDSPVELMETADRVQEAVTDLHRHLIGRLAVGAEEVEKALGLDPLKSAAD</sequence>
<dbReference type="Proteomes" id="UP001216907">
    <property type="component" value="Unassembled WGS sequence"/>
</dbReference>
<name>A0ABT6FH42_9BACT</name>
<evidence type="ECO:0000313" key="1">
    <source>
        <dbReference type="EMBL" id="MDG3006903.1"/>
    </source>
</evidence>
<dbReference type="EMBL" id="JARRAG010000002">
    <property type="protein sequence ID" value="MDG3006903.1"/>
    <property type="molecule type" value="Genomic_DNA"/>
</dbReference>